<gene>
    <name evidence="2" type="ORF">GOC74_12760</name>
</gene>
<reference evidence="2" key="1">
    <citation type="submission" date="2019-12" db="EMBL/GenBank/DDBJ databases">
        <title>Whole-genome sequence of Halomicrobium mukohataei pws1.</title>
        <authorList>
            <person name="Verma D.K."/>
            <person name="Gopal K."/>
            <person name="Prasad E.S."/>
        </authorList>
    </citation>
    <scope>NUCLEOTIDE SEQUENCE</scope>
    <source>
        <strain evidence="2">Pws1</strain>
    </source>
</reference>
<protein>
    <submittedName>
        <fullName evidence="2">Enoyl-CoA hydratase</fullName>
    </submittedName>
</protein>
<dbReference type="InterPro" id="IPR018376">
    <property type="entry name" value="Enoyl-CoA_hyd/isom_CS"/>
</dbReference>
<dbReference type="PROSITE" id="PS00166">
    <property type="entry name" value="ENOYL_COA_HYDRATASE"/>
    <property type="match status" value="1"/>
</dbReference>
<evidence type="ECO:0000313" key="2">
    <source>
        <dbReference type="EMBL" id="NLV10795.1"/>
    </source>
</evidence>
<evidence type="ECO:0000256" key="1">
    <source>
        <dbReference type="RuleBase" id="RU003707"/>
    </source>
</evidence>
<sequence length="263" mass="27561">MTGDQVRVEIADEVATITLNRPEARNALSAEAADELAAAIETAEDSGARCVVLQSEGAAFCAGGDVDAMLESIDRDVPPAERVEVVVGAVNRAIKRVYDCRLPTVAKIDGPAFGAGAGLAIACDLQLASPAAKISFGFRRVGLAVDSGVSYLLPRLVGLNTAKELIFTGELVDADRARDLGLVTRVFEASSFDEGVENIVETIATGPTAALTASKRLVNHQPDSFDAATAREANAQGVAFSTADHEEGARAFVESREPEFEGR</sequence>
<dbReference type="OrthoDB" id="27846at2157"/>
<dbReference type="GO" id="GO:0003824">
    <property type="term" value="F:catalytic activity"/>
    <property type="evidence" value="ECO:0007669"/>
    <property type="project" value="InterPro"/>
</dbReference>
<dbReference type="InterPro" id="IPR001753">
    <property type="entry name" value="Enoyl-CoA_hydra/iso"/>
</dbReference>
<dbReference type="PANTHER" id="PTHR43459:SF1">
    <property type="entry name" value="EG:BACN32G11.4 PROTEIN"/>
    <property type="match status" value="1"/>
</dbReference>
<organism evidence="2 3">
    <name type="scientific">Halomicrobium mukohataei</name>
    <dbReference type="NCBI Taxonomy" id="57705"/>
    <lineage>
        <taxon>Archaea</taxon>
        <taxon>Methanobacteriati</taxon>
        <taxon>Methanobacteriota</taxon>
        <taxon>Stenosarchaea group</taxon>
        <taxon>Halobacteria</taxon>
        <taxon>Halobacteriales</taxon>
        <taxon>Haloarculaceae</taxon>
        <taxon>Halomicrobium</taxon>
    </lineage>
</organism>
<proteinExistence type="inferred from homology"/>
<accession>A0A847UBK8</accession>
<dbReference type="Gene3D" id="3.90.226.10">
    <property type="entry name" value="2-enoyl-CoA Hydratase, Chain A, domain 1"/>
    <property type="match status" value="1"/>
</dbReference>
<dbReference type="Proteomes" id="UP000608662">
    <property type="component" value="Unassembled WGS sequence"/>
</dbReference>
<dbReference type="Pfam" id="PF00378">
    <property type="entry name" value="ECH_1"/>
    <property type="match status" value="1"/>
</dbReference>
<dbReference type="PANTHER" id="PTHR43459">
    <property type="entry name" value="ENOYL-COA HYDRATASE"/>
    <property type="match status" value="1"/>
</dbReference>
<name>A0A847UBK8_9EURY</name>
<dbReference type="CDD" id="cd06558">
    <property type="entry name" value="crotonase-like"/>
    <property type="match status" value="1"/>
</dbReference>
<dbReference type="RefSeq" id="WP_170094449.1">
    <property type="nucleotide sequence ID" value="NZ_WOYG01000001.1"/>
</dbReference>
<dbReference type="SUPFAM" id="SSF52096">
    <property type="entry name" value="ClpP/crotonase"/>
    <property type="match status" value="1"/>
</dbReference>
<dbReference type="InterPro" id="IPR029045">
    <property type="entry name" value="ClpP/crotonase-like_dom_sf"/>
</dbReference>
<dbReference type="InterPro" id="IPR014748">
    <property type="entry name" value="Enoyl-CoA_hydra_C"/>
</dbReference>
<dbReference type="AlphaFoldDB" id="A0A847UBK8"/>
<evidence type="ECO:0000313" key="3">
    <source>
        <dbReference type="Proteomes" id="UP000608662"/>
    </source>
</evidence>
<comment type="similarity">
    <text evidence="1">Belongs to the enoyl-CoA hydratase/isomerase family.</text>
</comment>
<dbReference type="Gene3D" id="1.10.12.10">
    <property type="entry name" value="Lyase 2-enoyl-coa Hydratase, Chain A, domain 2"/>
    <property type="match status" value="1"/>
</dbReference>
<comment type="caution">
    <text evidence="2">The sequence shown here is derived from an EMBL/GenBank/DDBJ whole genome shotgun (WGS) entry which is preliminary data.</text>
</comment>
<dbReference type="EMBL" id="WOYG01000001">
    <property type="protein sequence ID" value="NLV10795.1"/>
    <property type="molecule type" value="Genomic_DNA"/>
</dbReference>